<dbReference type="AlphaFoldDB" id="A0A8J7YTJ5"/>
<dbReference type="InterPro" id="IPR008969">
    <property type="entry name" value="CarboxyPept-like_regulatory"/>
</dbReference>
<feature type="transmembrane region" description="Helical" evidence="1">
    <location>
        <begin position="12"/>
        <end position="30"/>
    </location>
</feature>
<keyword evidence="2" id="KW-0645">Protease</keyword>
<evidence type="ECO:0000313" key="3">
    <source>
        <dbReference type="Proteomes" id="UP000768163"/>
    </source>
</evidence>
<organism evidence="2 3">
    <name type="scientific">Candidatus Altarchaeum hamiconexum</name>
    <dbReference type="NCBI Taxonomy" id="1803513"/>
    <lineage>
        <taxon>Archaea</taxon>
        <taxon>Candidatus Altarchaeota</taxon>
        <taxon>Candidatus Altiarchaeia</taxon>
        <taxon>Candidatus Altarchaeales</taxon>
        <taxon>Candidatus Altarchaeaceae</taxon>
        <taxon>Candidatus Altarchaeum</taxon>
    </lineage>
</organism>
<evidence type="ECO:0000256" key="1">
    <source>
        <dbReference type="SAM" id="Phobius"/>
    </source>
</evidence>
<gene>
    <name evidence="2" type="ORF">GW910_05420</name>
</gene>
<reference evidence="2" key="1">
    <citation type="submission" date="2019-11" db="EMBL/GenBank/DDBJ databases">
        <title>Lipid analysis of CO2-rich subsurface aquifers suggests an autotrophy-based deep biosphere with lysolipids enriched in CPR bacteria.</title>
        <authorList>
            <person name="Probst A.J."/>
            <person name="Elling F.J."/>
            <person name="Castelle C.J."/>
            <person name="Zhu Q."/>
            <person name="Elvert M."/>
            <person name="Birarda G."/>
            <person name="Holman H.-Y."/>
            <person name="Lane K.R."/>
            <person name="Ladd B."/>
            <person name="Ryan M.C."/>
            <person name="Woyke T."/>
            <person name="Hinrichs K.-U."/>
            <person name="Banfield J.F."/>
        </authorList>
    </citation>
    <scope>NUCLEOTIDE SEQUENCE</scope>
    <source>
        <strain evidence="2">CG_2015-01_33_1645</strain>
    </source>
</reference>
<dbReference type="GO" id="GO:0004180">
    <property type="term" value="F:carboxypeptidase activity"/>
    <property type="evidence" value="ECO:0007669"/>
    <property type="project" value="UniProtKB-KW"/>
</dbReference>
<protein>
    <submittedName>
        <fullName evidence="2">Carboxypeptidase regulatory-like domain-containing protein</fullName>
    </submittedName>
</protein>
<dbReference type="SUPFAM" id="SSF49464">
    <property type="entry name" value="Carboxypeptidase regulatory domain-like"/>
    <property type="match status" value="1"/>
</dbReference>
<keyword evidence="1" id="KW-0472">Membrane</keyword>
<accession>A0A8J7YTJ5</accession>
<feature type="transmembrane region" description="Helical" evidence="1">
    <location>
        <begin position="668"/>
        <end position="689"/>
    </location>
</feature>
<keyword evidence="2" id="KW-0378">Hydrolase</keyword>
<keyword evidence="2" id="KW-0121">Carboxypeptidase</keyword>
<dbReference type="Proteomes" id="UP000768163">
    <property type="component" value="Unassembled WGS sequence"/>
</dbReference>
<proteinExistence type="predicted"/>
<dbReference type="SUPFAM" id="SSF49478">
    <property type="entry name" value="Cna protein B-type domain"/>
    <property type="match status" value="1"/>
</dbReference>
<evidence type="ECO:0000313" key="2">
    <source>
        <dbReference type="EMBL" id="NCN65481.1"/>
    </source>
</evidence>
<sequence length="711" mass="79382">MDEKKIFMGKILTFGLTAIIAVSVLFIGLYEVSASLNIQSINFIGSNSDLKINVTIKNTDAGTSSTYFNLTLKDTSNDDEDNQVIYSGSLSIDANKTQSYTFGIYGSYDKHLTYPSNWENYRCGKHTIQAKITIAGSSQDTKTEDIDLSADTFGLTFFPDIETGKISLKDRVYINVKDIDGKAISGVYVKISYGDVKKTVGTTSSTGRVSFRISELFSSPSVGTYTLNIFKHEKFKEHYYCNYEKDFQVKKKLNISSISPANPKINERITLTIDADDYADYYGVFLSIMNMNNHSDSQYITLNDKTQYFTIANPGTYKIHLTKSIDYWDAERTLVIEENPELKISFNDIVLGKENEFVVLDANDVRVPNAKVTLSGVSKTSDNKGVVKFTITNPGTYEITAEKTNYKTGQKTFAALKKLKIAYEPEKPKIYDDIQIKLLDESDSPVDGTITINSKAFSTQAGNINYNFTMFVNYKIIGKAQNFADVEVNLKPLKILALNINKAENEEFSVGDDLSMVLEGDRLGEAKIEIKNLDTNTTTSTTTSAKNYSVPLLIPGNYEITATANGFGDTKKKFSVRHMTIEMNAKYDAQNNKILIKVTSDGKGLENATIFVKTPKNLLGQYTTNIDGQAIFDAICEQGNYTVAAEKIHYEPKQQIVEVKKQNFDFGIVLPVAIVIIVLLIIVLLYLMLKKKRPNRSINQNPNEIQEGKLG</sequence>
<dbReference type="EMBL" id="JAACVF010000146">
    <property type="protein sequence ID" value="NCN65481.1"/>
    <property type="molecule type" value="Genomic_DNA"/>
</dbReference>
<keyword evidence="1" id="KW-1133">Transmembrane helix</keyword>
<keyword evidence="1" id="KW-0812">Transmembrane</keyword>
<name>A0A8J7YTJ5_9ARCH</name>
<dbReference type="Gene3D" id="2.60.40.1120">
    <property type="entry name" value="Carboxypeptidase-like, regulatory domain"/>
    <property type="match status" value="3"/>
</dbReference>
<comment type="caution">
    <text evidence="2">The sequence shown here is derived from an EMBL/GenBank/DDBJ whole genome shotgun (WGS) entry which is preliminary data.</text>
</comment>